<dbReference type="Pfam" id="PF00996">
    <property type="entry name" value="GDI"/>
    <property type="match status" value="1"/>
</dbReference>
<comment type="similarity">
    <text evidence="1">Belongs to the Rab GDI family.</text>
</comment>
<reference evidence="3" key="1">
    <citation type="submission" date="2016-06" db="EMBL/GenBank/DDBJ databases">
        <title>Draft Genome sequence of the fungus Inonotus baumii.</title>
        <authorList>
            <person name="Zhu H."/>
            <person name="Lin W."/>
        </authorList>
    </citation>
    <scope>NUCLEOTIDE SEQUENCE</scope>
    <source>
        <strain evidence="3">821</strain>
    </source>
</reference>
<organism evidence="3 4">
    <name type="scientific">Sanghuangporus baumii</name>
    <name type="common">Phellinus baumii</name>
    <dbReference type="NCBI Taxonomy" id="108892"/>
    <lineage>
        <taxon>Eukaryota</taxon>
        <taxon>Fungi</taxon>
        <taxon>Dikarya</taxon>
        <taxon>Basidiomycota</taxon>
        <taxon>Agaricomycotina</taxon>
        <taxon>Agaricomycetes</taxon>
        <taxon>Hymenochaetales</taxon>
        <taxon>Hymenochaetaceae</taxon>
        <taxon>Sanghuangporus</taxon>
    </lineage>
</organism>
<sequence length="535" mass="57124">MDSHFQVIILGTGLAESIAAAALAKVGLKVAHIDTNPYYGADEASLTTKELQECLNRATERLDQISRLRTASVRGEFPSASRDYSLSLSPSVIPARGPLISSLIGSGVARYGGFKLLESVSVYSSDGLKSVPGSKEEIFRSKDLSLIDKRKLMRFLMFASGEFESSSELRGKETMDFGSFLKEVFSLDSQLTSVLACALALCKSQCDTALPALGRIRRYLRSAGRYGASPFLVGQYGGLGELAQGFCRVCAVSGGTYILGRDILAFESKSESSSGSEETKNLRLKLSEIPEDLTADVVISSINYLPHLSNFPQTETEVNLSTTESHSCCIALVDGVIPRLSSYESAQATENDSTGEPVEGSSEEIPSRPVDAALLVFPSGSLSSGKASGPVNVLINGEGTSSCPRGKSLLYLSTTTQNIDANEANNPEQILRPYLEITLSLLQSPSGEPLRELSSAFYIKSSPTLSDTHLASLKGKGIFVSPPLPEHIAEAGDAAASIGETLFRDVLKQLGNPDADDVELWPPLPPGLDDDDDMI</sequence>
<dbReference type="Gene3D" id="3.30.519.10">
    <property type="entry name" value="Guanine Nucleotide Dissociation Inhibitor, domain 2"/>
    <property type="match status" value="1"/>
</dbReference>
<dbReference type="PRINTS" id="PR00891">
    <property type="entry name" value="RABGDIREP"/>
</dbReference>
<dbReference type="SUPFAM" id="SSF54373">
    <property type="entry name" value="FAD-linked reductases, C-terminal domain"/>
    <property type="match status" value="1"/>
</dbReference>
<dbReference type="InterPro" id="IPR036188">
    <property type="entry name" value="FAD/NAD-bd_sf"/>
</dbReference>
<dbReference type="Gene3D" id="3.50.50.60">
    <property type="entry name" value="FAD/NAD(P)-binding domain"/>
    <property type="match status" value="1"/>
</dbReference>
<evidence type="ECO:0000256" key="1">
    <source>
        <dbReference type="ARBA" id="ARBA00005593"/>
    </source>
</evidence>
<comment type="caution">
    <text evidence="3">The sequence shown here is derived from an EMBL/GenBank/DDBJ whole genome shotgun (WGS) entry which is preliminary data.</text>
</comment>
<protein>
    <submittedName>
        <fullName evidence="3">FAD/NAD-binding domain-containing protein</fullName>
    </submittedName>
</protein>
<dbReference type="InterPro" id="IPR018203">
    <property type="entry name" value="GDP_dissociation_inhibitor"/>
</dbReference>
<dbReference type="GO" id="GO:0005968">
    <property type="term" value="C:Rab-protein geranylgeranyltransferase complex"/>
    <property type="evidence" value="ECO:0007669"/>
    <property type="project" value="TreeGrafter"/>
</dbReference>
<gene>
    <name evidence="3" type="ORF">A7U60_g4529</name>
</gene>
<evidence type="ECO:0000313" key="4">
    <source>
        <dbReference type="Proteomes" id="UP000757232"/>
    </source>
</evidence>
<dbReference type="PANTHER" id="PTHR11787">
    <property type="entry name" value="RAB GDP-DISSOCIATION INHIBITOR"/>
    <property type="match status" value="1"/>
</dbReference>
<dbReference type="GO" id="GO:0005634">
    <property type="term" value="C:nucleus"/>
    <property type="evidence" value="ECO:0007669"/>
    <property type="project" value="TreeGrafter"/>
</dbReference>
<dbReference type="AlphaFoldDB" id="A0A9Q5HZ19"/>
<dbReference type="Gene3D" id="1.10.405.10">
    <property type="entry name" value="Guanine Nucleotide Dissociation Inhibitor, domain 1"/>
    <property type="match status" value="1"/>
</dbReference>
<dbReference type="PANTHER" id="PTHR11787:SF4">
    <property type="entry name" value="CHM, RAB ESCORT PROTEIN 1"/>
    <property type="match status" value="1"/>
</dbReference>
<dbReference type="SUPFAM" id="SSF51905">
    <property type="entry name" value="FAD/NAD(P)-binding domain"/>
    <property type="match status" value="1"/>
</dbReference>
<keyword evidence="4" id="KW-1185">Reference proteome</keyword>
<dbReference type="GO" id="GO:0005092">
    <property type="term" value="F:GDP-dissociation inhibitor activity"/>
    <property type="evidence" value="ECO:0007669"/>
    <property type="project" value="InterPro"/>
</dbReference>
<feature type="compositionally biased region" description="Polar residues" evidence="2">
    <location>
        <begin position="344"/>
        <end position="354"/>
    </location>
</feature>
<evidence type="ECO:0000256" key="2">
    <source>
        <dbReference type="SAM" id="MobiDB-lite"/>
    </source>
</evidence>
<proteinExistence type="inferred from homology"/>
<feature type="region of interest" description="Disordered" evidence="2">
    <location>
        <begin position="344"/>
        <end position="366"/>
    </location>
</feature>
<dbReference type="OrthoDB" id="9446342at2759"/>
<accession>A0A9Q5HZ19</accession>
<name>A0A9Q5HZ19_SANBA</name>
<dbReference type="GO" id="GO:0005829">
    <property type="term" value="C:cytosol"/>
    <property type="evidence" value="ECO:0007669"/>
    <property type="project" value="TreeGrafter"/>
</dbReference>
<feature type="region of interest" description="Disordered" evidence="2">
    <location>
        <begin position="514"/>
        <end position="535"/>
    </location>
</feature>
<evidence type="ECO:0000313" key="3">
    <source>
        <dbReference type="EMBL" id="OCB88327.1"/>
    </source>
</evidence>
<dbReference type="EMBL" id="LNZH02000180">
    <property type="protein sequence ID" value="OCB88327.1"/>
    <property type="molecule type" value="Genomic_DNA"/>
</dbReference>
<dbReference type="GO" id="GO:0016192">
    <property type="term" value="P:vesicle-mediated transport"/>
    <property type="evidence" value="ECO:0007669"/>
    <property type="project" value="TreeGrafter"/>
</dbReference>
<dbReference type="GO" id="GO:0007264">
    <property type="term" value="P:small GTPase-mediated signal transduction"/>
    <property type="evidence" value="ECO:0007669"/>
    <property type="project" value="InterPro"/>
</dbReference>
<dbReference type="Proteomes" id="UP000757232">
    <property type="component" value="Unassembled WGS sequence"/>
</dbReference>